<dbReference type="InterPro" id="IPR059112">
    <property type="entry name" value="CysZ/EI24"/>
</dbReference>
<keyword evidence="2 5" id="KW-0812">Transmembrane</keyword>
<dbReference type="EMBL" id="VCAO01000003">
    <property type="protein sequence ID" value="TMM48479.1"/>
    <property type="molecule type" value="Genomic_DNA"/>
</dbReference>
<evidence type="ECO:0000313" key="6">
    <source>
        <dbReference type="EMBL" id="TMM48479.1"/>
    </source>
</evidence>
<evidence type="ECO:0000256" key="2">
    <source>
        <dbReference type="ARBA" id="ARBA00022692"/>
    </source>
</evidence>
<feature type="transmembrane region" description="Helical" evidence="5">
    <location>
        <begin position="65"/>
        <end position="90"/>
    </location>
</feature>
<evidence type="ECO:0000256" key="3">
    <source>
        <dbReference type="ARBA" id="ARBA00022989"/>
    </source>
</evidence>
<evidence type="ECO:0000256" key="5">
    <source>
        <dbReference type="SAM" id="Phobius"/>
    </source>
</evidence>
<gene>
    <name evidence="6" type="ORF">FEV51_08155</name>
</gene>
<evidence type="ECO:0000313" key="7">
    <source>
        <dbReference type="Proteomes" id="UP000309668"/>
    </source>
</evidence>
<keyword evidence="4 5" id="KW-0472">Membrane</keyword>
<keyword evidence="3 5" id="KW-1133">Transmembrane helix</keyword>
<name>A0A5S3P665_9SPHN</name>
<comment type="caution">
    <text evidence="6">The sequence shown here is derived from an EMBL/GenBank/DDBJ whole genome shotgun (WGS) entry which is preliminary data.</text>
</comment>
<proteinExistence type="predicted"/>
<feature type="transmembrane region" description="Helical" evidence="5">
    <location>
        <begin position="23"/>
        <end position="45"/>
    </location>
</feature>
<evidence type="ECO:0008006" key="8">
    <source>
        <dbReference type="Google" id="ProtNLM"/>
    </source>
</evidence>
<protein>
    <recommendedName>
        <fullName evidence="8">Cysteine biosynthesis protein</fullName>
    </recommendedName>
</protein>
<feature type="transmembrane region" description="Helical" evidence="5">
    <location>
        <begin position="129"/>
        <end position="156"/>
    </location>
</feature>
<sequence>MISLPRASALAVGQLSDPAILRVLAKSVAITLAIFGALGWLLALWMNQLLAAGGIADPDGLTPLIAIAGTVIGGWLLFRIVALFVLQFFAEDVVRAVEARHYPGAASTARELSFTVGLSNGLRSLARTLIANLVAAPFAIALLVTGIGTIVLFWAVNAWLLGRELQDMVWLRHRAENEETAPMSGSSRLLMGGVFAALMYVPFVNFLAPVLGAATATHMVHRKRAGMVHA</sequence>
<organism evidence="6 7">
    <name type="scientific">Qipengyuania marisflavi</name>
    <dbReference type="NCBI Taxonomy" id="2486356"/>
    <lineage>
        <taxon>Bacteria</taxon>
        <taxon>Pseudomonadati</taxon>
        <taxon>Pseudomonadota</taxon>
        <taxon>Alphaproteobacteria</taxon>
        <taxon>Sphingomonadales</taxon>
        <taxon>Erythrobacteraceae</taxon>
        <taxon>Qipengyuania</taxon>
    </lineage>
</organism>
<dbReference type="Pfam" id="PF07264">
    <property type="entry name" value="EI24"/>
    <property type="match status" value="1"/>
</dbReference>
<accession>A0A5S3P665</accession>
<comment type="subcellular location">
    <subcellularLocation>
        <location evidence="1">Membrane</location>
        <topology evidence="1">Multi-pass membrane protein</topology>
    </subcellularLocation>
</comment>
<evidence type="ECO:0000256" key="4">
    <source>
        <dbReference type="ARBA" id="ARBA00023136"/>
    </source>
</evidence>
<dbReference type="AlphaFoldDB" id="A0A5S3P665"/>
<keyword evidence="7" id="KW-1185">Reference proteome</keyword>
<evidence type="ECO:0000256" key="1">
    <source>
        <dbReference type="ARBA" id="ARBA00004141"/>
    </source>
</evidence>
<dbReference type="Proteomes" id="UP000309668">
    <property type="component" value="Unassembled WGS sequence"/>
</dbReference>
<reference evidence="6 7" key="1">
    <citation type="submission" date="2019-05" db="EMBL/GenBank/DDBJ databases">
        <title>Erythrobacter marisflavi sp. nov., isolated from isolated from water of an estuary environment.</title>
        <authorList>
            <person name="Yoon J.-H."/>
        </authorList>
    </citation>
    <scope>NUCLEOTIDE SEQUENCE [LARGE SCALE GENOMIC DNA]</scope>
    <source>
        <strain evidence="6 7">KEM-5</strain>
    </source>
</reference>
<dbReference type="OrthoDB" id="5421146at2"/>
<feature type="transmembrane region" description="Helical" evidence="5">
    <location>
        <begin position="189"/>
        <end position="214"/>
    </location>
</feature>